<gene>
    <name evidence="2" type="ORF">PAPOLLO_LOCUS24098</name>
</gene>
<evidence type="ECO:0000313" key="3">
    <source>
        <dbReference type="Proteomes" id="UP000691718"/>
    </source>
</evidence>
<evidence type="ECO:0000256" key="1">
    <source>
        <dbReference type="SAM" id="MobiDB-lite"/>
    </source>
</evidence>
<dbReference type="OrthoDB" id="7483903at2759"/>
<keyword evidence="3" id="KW-1185">Reference proteome</keyword>
<sequence length="127" mass="13278">MGSRLETRRVTSRGEPKLETRATRPGGRVSFATRGKSSGGRYGAPALRARPGRLDEPLVLVRGGAQRCARSRRRPGRAALYPRGPAGSAQFPGSRVTPAAGDSPPAGLPTDPAPLLHAICCTAITQP</sequence>
<dbReference type="EMBL" id="CAJQZP010001459">
    <property type="protein sequence ID" value="CAG5048096.1"/>
    <property type="molecule type" value="Genomic_DNA"/>
</dbReference>
<feature type="region of interest" description="Disordered" evidence="1">
    <location>
        <begin position="66"/>
        <end position="111"/>
    </location>
</feature>
<accession>A0A8S3Y5H9</accession>
<comment type="caution">
    <text evidence="2">The sequence shown here is derived from an EMBL/GenBank/DDBJ whole genome shotgun (WGS) entry which is preliminary data.</text>
</comment>
<organism evidence="2 3">
    <name type="scientific">Parnassius apollo</name>
    <name type="common">Apollo butterfly</name>
    <name type="synonym">Papilio apollo</name>
    <dbReference type="NCBI Taxonomy" id="110799"/>
    <lineage>
        <taxon>Eukaryota</taxon>
        <taxon>Metazoa</taxon>
        <taxon>Ecdysozoa</taxon>
        <taxon>Arthropoda</taxon>
        <taxon>Hexapoda</taxon>
        <taxon>Insecta</taxon>
        <taxon>Pterygota</taxon>
        <taxon>Neoptera</taxon>
        <taxon>Endopterygota</taxon>
        <taxon>Lepidoptera</taxon>
        <taxon>Glossata</taxon>
        <taxon>Ditrysia</taxon>
        <taxon>Papilionoidea</taxon>
        <taxon>Papilionidae</taxon>
        <taxon>Parnassiinae</taxon>
        <taxon>Parnassini</taxon>
        <taxon>Parnassius</taxon>
        <taxon>Parnassius</taxon>
    </lineage>
</organism>
<dbReference type="Proteomes" id="UP000691718">
    <property type="component" value="Unassembled WGS sequence"/>
</dbReference>
<reference evidence="2" key="1">
    <citation type="submission" date="2021-04" db="EMBL/GenBank/DDBJ databases">
        <authorList>
            <person name="Tunstrom K."/>
        </authorList>
    </citation>
    <scope>NUCLEOTIDE SEQUENCE</scope>
</reference>
<protein>
    <submittedName>
        <fullName evidence="2">(apollo) hypothetical protein</fullName>
    </submittedName>
</protein>
<feature type="region of interest" description="Disordered" evidence="1">
    <location>
        <begin position="1"/>
        <end position="48"/>
    </location>
</feature>
<proteinExistence type="predicted"/>
<name>A0A8S3Y5H9_PARAO</name>
<dbReference type="AlphaFoldDB" id="A0A8S3Y5H9"/>
<evidence type="ECO:0000313" key="2">
    <source>
        <dbReference type="EMBL" id="CAG5048096.1"/>
    </source>
</evidence>
<feature type="compositionally biased region" description="Basic and acidic residues" evidence="1">
    <location>
        <begin position="1"/>
        <end position="22"/>
    </location>
</feature>